<protein>
    <recommendedName>
        <fullName evidence="2">PIH1 N-terminal domain-containing protein</fullName>
    </recommendedName>
</protein>
<sequence>MTSTVTINVSPSPGFCIKSKLLRPGIFSATSNHESSQKSVSLPQGLKVFVNVAWSEDVPPPLEASLLKAIELTAHSSQMETKGGRDGPISVFASDGRLDTDKAGKPALVFDCIYHSSLKIHALKDANFKNFLVELALQHIEAQNTFSLSRSLGTPNISSKGPLGPRLVSIPTTLFPHDHNHRASLVKTSTKKLIEEVSKHHNSIASETPTWAWKQEGQEIHVIIQVPKVTRTNISSATLDLEPRRLTLLIPELYALDIDLNLSDTALGQALFRAGAGPQGTEHALMLKRARNLDVDGARAEWHVKERCLVIVV</sequence>
<organism evidence="3 4">
    <name type="scientific">Multifurca ochricompacta</name>
    <dbReference type="NCBI Taxonomy" id="376703"/>
    <lineage>
        <taxon>Eukaryota</taxon>
        <taxon>Fungi</taxon>
        <taxon>Dikarya</taxon>
        <taxon>Basidiomycota</taxon>
        <taxon>Agaricomycotina</taxon>
        <taxon>Agaricomycetes</taxon>
        <taxon>Russulales</taxon>
        <taxon>Russulaceae</taxon>
        <taxon>Multifurca</taxon>
    </lineage>
</organism>
<comment type="similarity">
    <text evidence="1">Belongs to the PIH1 family.</text>
</comment>
<keyword evidence="4" id="KW-1185">Reference proteome</keyword>
<evidence type="ECO:0000259" key="2">
    <source>
        <dbReference type="Pfam" id="PF08190"/>
    </source>
</evidence>
<name>A0AAD4QMN1_9AGAM</name>
<evidence type="ECO:0000256" key="1">
    <source>
        <dbReference type="ARBA" id="ARBA00008511"/>
    </source>
</evidence>
<dbReference type="PANTHER" id="PTHR22997">
    <property type="entry name" value="PIH1 DOMAIN-CONTAINING PROTEIN 1"/>
    <property type="match status" value="1"/>
</dbReference>
<evidence type="ECO:0000313" key="4">
    <source>
        <dbReference type="Proteomes" id="UP001203297"/>
    </source>
</evidence>
<dbReference type="GO" id="GO:0006364">
    <property type="term" value="P:rRNA processing"/>
    <property type="evidence" value="ECO:0007669"/>
    <property type="project" value="TreeGrafter"/>
</dbReference>
<dbReference type="PANTHER" id="PTHR22997:SF0">
    <property type="entry name" value="PIH1 DOMAIN-CONTAINING PROTEIN 1"/>
    <property type="match status" value="1"/>
</dbReference>
<accession>A0AAD4QMN1</accession>
<dbReference type="Proteomes" id="UP001203297">
    <property type="component" value="Unassembled WGS sequence"/>
</dbReference>
<evidence type="ECO:0000313" key="3">
    <source>
        <dbReference type="EMBL" id="KAI0299008.1"/>
    </source>
</evidence>
<dbReference type="InterPro" id="IPR012981">
    <property type="entry name" value="PIH1_N"/>
</dbReference>
<feature type="domain" description="PIH1 N-terminal" evidence="2">
    <location>
        <begin position="44"/>
        <end position="166"/>
    </location>
</feature>
<dbReference type="AlphaFoldDB" id="A0AAD4QMN1"/>
<dbReference type="GO" id="GO:0097255">
    <property type="term" value="C:R2TP complex"/>
    <property type="evidence" value="ECO:0007669"/>
    <property type="project" value="TreeGrafter"/>
</dbReference>
<comment type="caution">
    <text evidence="3">The sequence shown here is derived from an EMBL/GenBank/DDBJ whole genome shotgun (WGS) entry which is preliminary data.</text>
</comment>
<dbReference type="EMBL" id="WTXG01000025">
    <property type="protein sequence ID" value="KAI0299008.1"/>
    <property type="molecule type" value="Genomic_DNA"/>
</dbReference>
<dbReference type="GO" id="GO:0000492">
    <property type="term" value="P:box C/D snoRNP assembly"/>
    <property type="evidence" value="ECO:0007669"/>
    <property type="project" value="TreeGrafter"/>
</dbReference>
<dbReference type="GO" id="GO:0005737">
    <property type="term" value="C:cytoplasm"/>
    <property type="evidence" value="ECO:0007669"/>
    <property type="project" value="TreeGrafter"/>
</dbReference>
<reference evidence="3" key="1">
    <citation type="journal article" date="2022" name="New Phytol.">
        <title>Evolutionary transition to the ectomycorrhizal habit in the genomes of a hyperdiverse lineage of mushroom-forming fungi.</title>
        <authorList>
            <person name="Looney B."/>
            <person name="Miyauchi S."/>
            <person name="Morin E."/>
            <person name="Drula E."/>
            <person name="Courty P.E."/>
            <person name="Kohler A."/>
            <person name="Kuo A."/>
            <person name="LaButti K."/>
            <person name="Pangilinan J."/>
            <person name="Lipzen A."/>
            <person name="Riley R."/>
            <person name="Andreopoulos W."/>
            <person name="He G."/>
            <person name="Johnson J."/>
            <person name="Nolan M."/>
            <person name="Tritt A."/>
            <person name="Barry K.W."/>
            <person name="Grigoriev I.V."/>
            <person name="Nagy L.G."/>
            <person name="Hibbett D."/>
            <person name="Henrissat B."/>
            <person name="Matheny P.B."/>
            <person name="Labbe J."/>
            <person name="Martin F.M."/>
        </authorList>
    </citation>
    <scope>NUCLEOTIDE SEQUENCE</scope>
    <source>
        <strain evidence="3">BPL690</strain>
    </source>
</reference>
<dbReference type="GO" id="GO:1990904">
    <property type="term" value="C:ribonucleoprotein complex"/>
    <property type="evidence" value="ECO:0007669"/>
    <property type="project" value="TreeGrafter"/>
</dbReference>
<proteinExistence type="inferred from homology"/>
<dbReference type="Pfam" id="PF08190">
    <property type="entry name" value="PIH1"/>
    <property type="match status" value="1"/>
</dbReference>
<gene>
    <name evidence="3" type="ORF">B0F90DRAFT_1631800</name>
</gene>
<dbReference type="InterPro" id="IPR050734">
    <property type="entry name" value="PIH1/Kintoun_subfamily"/>
</dbReference>